<dbReference type="Proteomes" id="UP000283077">
    <property type="component" value="Unassembled WGS sequence"/>
</dbReference>
<dbReference type="PANTHER" id="PTHR10146:SF14">
    <property type="entry name" value="PYRIDOXAL PHOSPHATE HOMEOSTASIS PROTEIN"/>
    <property type="match status" value="1"/>
</dbReference>
<organism evidence="6 7">
    <name type="scientific">Rheinheimera riviphila</name>
    <dbReference type="NCBI Taxonomy" id="1834037"/>
    <lineage>
        <taxon>Bacteria</taxon>
        <taxon>Pseudomonadati</taxon>
        <taxon>Pseudomonadota</taxon>
        <taxon>Gammaproteobacteria</taxon>
        <taxon>Chromatiales</taxon>
        <taxon>Chromatiaceae</taxon>
        <taxon>Rheinheimera</taxon>
    </lineage>
</organism>
<evidence type="ECO:0000256" key="3">
    <source>
        <dbReference type="PIRSR" id="PIRSR004848-1"/>
    </source>
</evidence>
<gene>
    <name evidence="6" type="ORF">EOE67_11660</name>
</gene>
<dbReference type="HAMAP" id="MF_02087">
    <property type="entry name" value="PLP_homeostasis"/>
    <property type="match status" value="1"/>
</dbReference>
<name>A0A437QS02_9GAMM</name>
<comment type="caution">
    <text evidence="6">The sequence shown here is derived from an EMBL/GenBank/DDBJ whole genome shotgun (WGS) entry which is preliminary data.</text>
</comment>
<evidence type="ECO:0000256" key="1">
    <source>
        <dbReference type="ARBA" id="ARBA00022898"/>
    </source>
</evidence>
<evidence type="ECO:0000256" key="4">
    <source>
        <dbReference type="RuleBase" id="RU004514"/>
    </source>
</evidence>
<feature type="domain" description="Alanine racemase N-terminal" evidence="5">
    <location>
        <begin position="27"/>
        <end position="227"/>
    </location>
</feature>
<sequence>MDNNIAERLNSAYRQLAEIKQKNPSVRADAQLIAVSKTKPISLITEAYLAGQRQFGENYVQELVDKASELAELTDLEWHFIGPIQSNKTRDIAKFAGWVHSIDRLKIAERLSAQRPAGMSALKVLIQVNISDEASKAGIAAAEVLPFAAKVAALPNLELAGLMAIPAPAVDNDNSQAFAAMQALSVQLQQLFPQARALSMGMSDDWQQALTFGATMIRLGTAIFGAREPQPHE</sequence>
<dbReference type="RefSeq" id="WP_127699251.1">
    <property type="nucleotide sequence ID" value="NZ_SACS01000011.1"/>
</dbReference>
<evidence type="ECO:0000259" key="5">
    <source>
        <dbReference type="Pfam" id="PF01168"/>
    </source>
</evidence>
<reference evidence="6 7" key="1">
    <citation type="submission" date="2019-01" db="EMBL/GenBank/DDBJ databases">
        <authorList>
            <person name="Chen W.-M."/>
        </authorList>
    </citation>
    <scope>NUCLEOTIDE SEQUENCE [LARGE SCALE GENOMIC DNA]</scope>
    <source>
        <strain evidence="6 7">KYPC3</strain>
    </source>
</reference>
<dbReference type="PROSITE" id="PS01211">
    <property type="entry name" value="UPF0001"/>
    <property type="match status" value="1"/>
</dbReference>
<dbReference type="PIRSF" id="PIRSF004848">
    <property type="entry name" value="YBL036c_PLPDEIII"/>
    <property type="match status" value="1"/>
</dbReference>
<dbReference type="AlphaFoldDB" id="A0A437QS02"/>
<evidence type="ECO:0000256" key="2">
    <source>
        <dbReference type="HAMAP-Rule" id="MF_02087"/>
    </source>
</evidence>
<dbReference type="FunFam" id="3.20.20.10:FF:000018">
    <property type="entry name" value="Pyridoxal phosphate homeostasis protein"/>
    <property type="match status" value="1"/>
</dbReference>
<dbReference type="InterPro" id="IPR029066">
    <property type="entry name" value="PLP-binding_barrel"/>
</dbReference>
<dbReference type="PANTHER" id="PTHR10146">
    <property type="entry name" value="PROLINE SYNTHETASE CO-TRANSCRIBED BACTERIAL HOMOLOG PROTEIN"/>
    <property type="match status" value="1"/>
</dbReference>
<dbReference type="InterPro" id="IPR011078">
    <property type="entry name" value="PyrdxlP_homeostasis"/>
</dbReference>
<dbReference type="EMBL" id="SACS01000011">
    <property type="protein sequence ID" value="RVU37239.1"/>
    <property type="molecule type" value="Genomic_DNA"/>
</dbReference>
<dbReference type="Gene3D" id="3.20.20.10">
    <property type="entry name" value="Alanine racemase"/>
    <property type="match status" value="1"/>
</dbReference>
<dbReference type="InterPro" id="IPR001608">
    <property type="entry name" value="Ala_racemase_N"/>
</dbReference>
<comment type="cofactor">
    <cofactor evidence="3">
        <name>pyridoxal 5'-phosphate</name>
        <dbReference type="ChEBI" id="CHEBI:597326"/>
    </cofactor>
</comment>
<keyword evidence="1 2" id="KW-0663">Pyridoxal phosphate</keyword>
<evidence type="ECO:0000313" key="6">
    <source>
        <dbReference type="EMBL" id="RVU37239.1"/>
    </source>
</evidence>
<feature type="modified residue" description="N6-(pyridoxal phosphate)lysine" evidence="2 3">
    <location>
        <position position="37"/>
    </location>
</feature>
<proteinExistence type="inferred from homology"/>
<comment type="function">
    <text evidence="2">Pyridoxal 5'-phosphate (PLP)-binding protein, which is involved in PLP homeostasis.</text>
</comment>
<dbReference type="Pfam" id="PF01168">
    <property type="entry name" value="Ala_racemase_N"/>
    <property type="match status" value="1"/>
</dbReference>
<dbReference type="GO" id="GO:0030170">
    <property type="term" value="F:pyridoxal phosphate binding"/>
    <property type="evidence" value="ECO:0007669"/>
    <property type="project" value="UniProtKB-UniRule"/>
</dbReference>
<evidence type="ECO:0000313" key="7">
    <source>
        <dbReference type="Proteomes" id="UP000283077"/>
    </source>
</evidence>
<dbReference type="NCBIfam" id="TIGR00044">
    <property type="entry name" value="YggS family pyridoxal phosphate-dependent enzyme"/>
    <property type="match status" value="1"/>
</dbReference>
<dbReference type="OrthoDB" id="9804072at2"/>
<comment type="similarity">
    <text evidence="2 4">Belongs to the pyridoxal phosphate-binding protein YggS/PROSC family.</text>
</comment>
<accession>A0A437QS02</accession>
<keyword evidence="7" id="KW-1185">Reference proteome</keyword>
<dbReference type="SUPFAM" id="SSF51419">
    <property type="entry name" value="PLP-binding barrel"/>
    <property type="match status" value="1"/>
</dbReference>
<protein>
    <recommendedName>
        <fullName evidence="2">Pyridoxal phosphate homeostasis protein</fullName>
        <shortName evidence="2">PLP homeostasis protein</shortName>
    </recommendedName>
</protein>